<dbReference type="AlphaFoldDB" id="A0A0W0F6J7"/>
<evidence type="ECO:0000313" key="3">
    <source>
        <dbReference type="Proteomes" id="UP000054988"/>
    </source>
</evidence>
<accession>A0A0W0F6J7</accession>
<feature type="region of interest" description="Disordered" evidence="1">
    <location>
        <begin position="126"/>
        <end position="268"/>
    </location>
</feature>
<feature type="region of interest" description="Disordered" evidence="1">
    <location>
        <begin position="280"/>
        <end position="327"/>
    </location>
</feature>
<comment type="caution">
    <text evidence="2">The sequence shown here is derived from an EMBL/GenBank/DDBJ whole genome shotgun (WGS) entry which is preliminary data.</text>
</comment>
<gene>
    <name evidence="2" type="ORF">WG66_15464</name>
</gene>
<feature type="region of interest" description="Disordered" evidence="1">
    <location>
        <begin position="1"/>
        <end position="29"/>
    </location>
</feature>
<protein>
    <submittedName>
        <fullName evidence="2">Uncharacterized protein</fullName>
    </submittedName>
</protein>
<proteinExistence type="predicted"/>
<feature type="compositionally biased region" description="Polar residues" evidence="1">
    <location>
        <begin position="126"/>
        <end position="140"/>
    </location>
</feature>
<feature type="compositionally biased region" description="Pro residues" evidence="1">
    <location>
        <begin position="170"/>
        <end position="180"/>
    </location>
</feature>
<feature type="compositionally biased region" description="Pro residues" evidence="1">
    <location>
        <begin position="244"/>
        <end position="265"/>
    </location>
</feature>
<sequence length="472" mass="52471">MSSYTNPSVRTGLPPFNPPHQVFPDDAAHTEPFHPSTFELLYLMNCEHYEEELATAINASSERNRAIYGSLIFLRAQRRQMMENMTRVDRHMGQLVQQITDDETFTITGAIAFFQTQITTEIASLRTTTSAPMTQPSSGRLSPIEEDSSEQARSLKDSTSSNSDSEPSRQSPPPVFPRPNYPSEWTRPPPEQVTHPWEPSASYLPTSEPFSTPIHSPLQTTPETTTQMSPTPAEEPQDSLSSPLLPPRPQCLPAMNSPPPLPTRPNLPERHIMQQGFLQNSRTPYASPPPLSQSTQTPNVPTVSMWDDEDAEPDDRDSQIEARSNSPITHTTALLDEVHQELTVLCANWENTAPSTVWTMSARFATLIKLAISLDIVGTEEGLRELRDETIPAVHQLLTTIGDMIPHGTMPTTGMENSDRPQDPPLGDGIVVDMGSPEGPRVFRRLDRETVIREAQFTGEWLVEGQPIVSNV</sequence>
<evidence type="ECO:0000313" key="2">
    <source>
        <dbReference type="EMBL" id="KTB31962.1"/>
    </source>
</evidence>
<feature type="compositionally biased region" description="Acidic residues" evidence="1">
    <location>
        <begin position="306"/>
        <end position="315"/>
    </location>
</feature>
<dbReference type="EMBL" id="LATX01002274">
    <property type="protein sequence ID" value="KTB31962.1"/>
    <property type="molecule type" value="Genomic_DNA"/>
</dbReference>
<reference evidence="2 3" key="1">
    <citation type="submission" date="2015-12" db="EMBL/GenBank/DDBJ databases">
        <title>Draft genome sequence of Moniliophthora roreri, the causal agent of frosty pod rot of cacao.</title>
        <authorList>
            <person name="Aime M.C."/>
            <person name="Diaz-Valderrama J.R."/>
            <person name="Kijpornyongpan T."/>
            <person name="Phillips-Mora W."/>
        </authorList>
    </citation>
    <scope>NUCLEOTIDE SEQUENCE [LARGE SCALE GENOMIC DNA]</scope>
    <source>
        <strain evidence="2 3">MCA 2952</strain>
    </source>
</reference>
<feature type="compositionally biased region" description="Polar residues" evidence="1">
    <location>
        <begin position="203"/>
        <end position="214"/>
    </location>
</feature>
<feature type="compositionally biased region" description="Low complexity" evidence="1">
    <location>
        <begin position="216"/>
        <end position="232"/>
    </location>
</feature>
<organism evidence="2 3">
    <name type="scientific">Moniliophthora roreri</name>
    <name type="common">Frosty pod rot fungus</name>
    <name type="synonym">Monilia roreri</name>
    <dbReference type="NCBI Taxonomy" id="221103"/>
    <lineage>
        <taxon>Eukaryota</taxon>
        <taxon>Fungi</taxon>
        <taxon>Dikarya</taxon>
        <taxon>Basidiomycota</taxon>
        <taxon>Agaricomycotina</taxon>
        <taxon>Agaricomycetes</taxon>
        <taxon>Agaricomycetidae</taxon>
        <taxon>Agaricales</taxon>
        <taxon>Marasmiineae</taxon>
        <taxon>Marasmiaceae</taxon>
        <taxon>Moniliophthora</taxon>
    </lineage>
</organism>
<name>A0A0W0F6J7_MONRR</name>
<dbReference type="Proteomes" id="UP000054988">
    <property type="component" value="Unassembled WGS sequence"/>
</dbReference>
<evidence type="ECO:0000256" key="1">
    <source>
        <dbReference type="SAM" id="MobiDB-lite"/>
    </source>
</evidence>